<accession>A0A6S6T6F5</accession>
<proteinExistence type="predicted"/>
<dbReference type="EMBL" id="CACVAQ010000222">
    <property type="protein sequence ID" value="CAA6814853.1"/>
    <property type="molecule type" value="Genomic_DNA"/>
</dbReference>
<organism evidence="1">
    <name type="scientific">uncultured Aureispira sp</name>
    <dbReference type="NCBI Taxonomy" id="1331704"/>
    <lineage>
        <taxon>Bacteria</taxon>
        <taxon>Pseudomonadati</taxon>
        <taxon>Bacteroidota</taxon>
        <taxon>Saprospiria</taxon>
        <taxon>Saprospirales</taxon>
        <taxon>Saprospiraceae</taxon>
        <taxon>Aureispira</taxon>
        <taxon>environmental samples</taxon>
    </lineage>
</organism>
<gene>
    <name evidence="1" type="ORF">HELGO_WM41586</name>
</gene>
<evidence type="ECO:0000313" key="1">
    <source>
        <dbReference type="EMBL" id="CAA6814853.1"/>
    </source>
</evidence>
<protein>
    <submittedName>
        <fullName evidence="1">Uncharacterized protein</fullName>
    </submittedName>
</protein>
<reference evidence="1" key="1">
    <citation type="submission" date="2020-01" db="EMBL/GenBank/DDBJ databases">
        <authorList>
            <person name="Meier V. D."/>
            <person name="Meier V D."/>
        </authorList>
    </citation>
    <scope>NUCLEOTIDE SEQUENCE</scope>
    <source>
        <strain evidence="1">HLG_WM_MAG_10</strain>
    </source>
</reference>
<dbReference type="AlphaFoldDB" id="A0A6S6T6F5"/>
<sequence>MKKILGVSLLIFSCYYWMSCDKPPIYEDTPFISWVAFSVDTVQQLSGGVVFKFDFTDGDGDLGQDGDTANHIIIVDTRRTPNDTSFYKIPTIQQQGIISGISGQLEVSASQICGIDQNNPLILCQNQPNYFDPIVYKIRIKDNAGRWSNEITTDTLYVKCF</sequence>
<name>A0A6S6T6F5_9BACT</name>